<dbReference type="AlphaFoldDB" id="A0A1H3LKT8"/>
<dbReference type="OrthoDB" id="1753205at2"/>
<evidence type="ECO:0000259" key="1">
    <source>
        <dbReference type="Pfam" id="PF07872"/>
    </source>
</evidence>
<dbReference type="EMBL" id="FNQE01000004">
    <property type="protein sequence ID" value="SDY64956.1"/>
    <property type="molecule type" value="Genomic_DNA"/>
</dbReference>
<evidence type="ECO:0000313" key="3">
    <source>
        <dbReference type="Proteomes" id="UP000198625"/>
    </source>
</evidence>
<dbReference type="InterPro" id="IPR012454">
    <property type="entry name" value="DUF1659"/>
</dbReference>
<dbReference type="STRING" id="415015.SAMN05660462_00539"/>
<accession>A0A1H3LKT8</accession>
<keyword evidence="3" id="KW-1185">Reference proteome</keyword>
<gene>
    <name evidence="2" type="ORF">SAMN05660462_00539</name>
</gene>
<dbReference type="RefSeq" id="WP_091726860.1">
    <property type="nucleotide sequence ID" value="NZ_FNQE01000004.1"/>
</dbReference>
<feature type="domain" description="DUF1659" evidence="1">
    <location>
        <begin position="3"/>
        <end position="73"/>
    </location>
</feature>
<organism evidence="2 3">
    <name type="scientific">Proteiniborus ethanoligenes</name>
    <dbReference type="NCBI Taxonomy" id="415015"/>
    <lineage>
        <taxon>Bacteria</taxon>
        <taxon>Bacillati</taxon>
        <taxon>Bacillota</taxon>
        <taxon>Clostridia</taxon>
        <taxon>Eubacteriales</taxon>
        <taxon>Proteiniborus</taxon>
    </lineage>
</organism>
<proteinExistence type="predicted"/>
<protein>
    <recommendedName>
        <fullName evidence="1">DUF1659 domain-containing protein</fullName>
    </recommendedName>
</protein>
<dbReference type="Proteomes" id="UP000198625">
    <property type="component" value="Unassembled WGS sequence"/>
</dbReference>
<reference evidence="2 3" key="1">
    <citation type="submission" date="2016-10" db="EMBL/GenBank/DDBJ databases">
        <authorList>
            <person name="de Groot N.N."/>
        </authorList>
    </citation>
    <scope>NUCLEOTIDE SEQUENCE [LARGE SCALE GENOMIC DNA]</scope>
    <source>
        <strain evidence="2 3">DSM 21650</strain>
    </source>
</reference>
<dbReference type="Pfam" id="PF07872">
    <property type="entry name" value="DUF1659"/>
    <property type="match status" value="1"/>
</dbReference>
<name>A0A1H3LKT8_9FIRM</name>
<sequence>MPVNTIVKDSKLKLQFDGGVNGKGDPVVKSKTFSKVKIDAVNDNLFSVATSLADLQDMPLIAVKRLDEVELTQA</sequence>
<evidence type="ECO:0000313" key="2">
    <source>
        <dbReference type="EMBL" id="SDY64956.1"/>
    </source>
</evidence>